<feature type="chain" id="PRO_5001640231" evidence="3">
    <location>
        <begin position="29"/>
        <end position="247"/>
    </location>
</feature>
<feature type="region of interest" description="Disordered" evidence="2">
    <location>
        <begin position="164"/>
        <end position="247"/>
    </location>
</feature>
<reference evidence="4 5" key="1">
    <citation type="journal article" date="2014" name="PLoS ONE">
        <title>Global Analysis of Gene Expression Profiles in Physic Nut (Jatropha curcas L.) Seedlings Exposed to Salt Stress.</title>
        <authorList>
            <person name="Zhang L."/>
            <person name="Zhang C."/>
            <person name="Wu P."/>
            <person name="Chen Y."/>
            <person name="Li M."/>
            <person name="Jiang H."/>
            <person name="Wu G."/>
        </authorList>
    </citation>
    <scope>NUCLEOTIDE SEQUENCE [LARGE SCALE GENOMIC DNA]</scope>
    <source>
        <strain evidence="5">cv. GZQX0401</strain>
        <tissue evidence="4">Young leaves</tissue>
    </source>
</reference>
<organism evidence="4 5">
    <name type="scientific">Jatropha curcas</name>
    <name type="common">Barbados nut</name>
    <dbReference type="NCBI Taxonomy" id="180498"/>
    <lineage>
        <taxon>Eukaryota</taxon>
        <taxon>Viridiplantae</taxon>
        <taxon>Streptophyta</taxon>
        <taxon>Embryophyta</taxon>
        <taxon>Tracheophyta</taxon>
        <taxon>Spermatophyta</taxon>
        <taxon>Magnoliopsida</taxon>
        <taxon>eudicotyledons</taxon>
        <taxon>Gunneridae</taxon>
        <taxon>Pentapetalae</taxon>
        <taxon>rosids</taxon>
        <taxon>fabids</taxon>
        <taxon>Malpighiales</taxon>
        <taxon>Euphorbiaceae</taxon>
        <taxon>Crotonoideae</taxon>
        <taxon>Jatropheae</taxon>
        <taxon>Jatropha</taxon>
    </lineage>
</organism>
<dbReference type="Proteomes" id="UP000027138">
    <property type="component" value="Unassembled WGS sequence"/>
</dbReference>
<keyword evidence="1" id="KW-0175">Coiled coil</keyword>
<sequence>MSMRSWTHAKLFVSHVVPLVQVPASVPATPTVLSPTSPASPATPVSPTTPTTLPAPMASISDFQTLIKQLEARMEARMNEALAAQRAALIAELGNAKKMLPGLEIFADTWDNRPETITELEVEDFMQPSLFDEVAVITGDNENRDLLSLIEPNKGPLTNWYTEEERTADKPPPKSTLVPESVIKSCTESESDPESETKSESSSSSESSVSDLEDPDFKFDPMWDSPKVSAPPYVATAHPPLGTQRPR</sequence>
<dbReference type="EMBL" id="KK914327">
    <property type="protein sequence ID" value="KDP40785.1"/>
    <property type="molecule type" value="Genomic_DNA"/>
</dbReference>
<evidence type="ECO:0000256" key="2">
    <source>
        <dbReference type="SAM" id="MobiDB-lite"/>
    </source>
</evidence>
<proteinExistence type="predicted"/>
<evidence type="ECO:0000256" key="3">
    <source>
        <dbReference type="SAM" id="SignalP"/>
    </source>
</evidence>
<keyword evidence="3" id="KW-0732">Signal</keyword>
<accession>A0A067L8H2</accession>
<name>A0A067L8H2_JATCU</name>
<dbReference type="AlphaFoldDB" id="A0A067L8H2"/>
<gene>
    <name evidence="4" type="ORF">JCGZ_24784</name>
</gene>
<feature type="signal peptide" evidence="3">
    <location>
        <begin position="1"/>
        <end position="28"/>
    </location>
</feature>
<feature type="compositionally biased region" description="Low complexity" evidence="2">
    <location>
        <begin position="200"/>
        <end position="210"/>
    </location>
</feature>
<protein>
    <submittedName>
        <fullName evidence="4">Uncharacterized protein</fullName>
    </submittedName>
</protein>
<feature type="coiled-coil region" evidence="1">
    <location>
        <begin position="60"/>
        <end position="87"/>
    </location>
</feature>
<evidence type="ECO:0000256" key="1">
    <source>
        <dbReference type="SAM" id="Coils"/>
    </source>
</evidence>
<evidence type="ECO:0000313" key="4">
    <source>
        <dbReference type="EMBL" id="KDP40785.1"/>
    </source>
</evidence>
<evidence type="ECO:0000313" key="5">
    <source>
        <dbReference type="Proteomes" id="UP000027138"/>
    </source>
</evidence>
<keyword evidence="5" id="KW-1185">Reference proteome</keyword>
<feature type="region of interest" description="Disordered" evidence="2">
    <location>
        <begin position="32"/>
        <end position="53"/>
    </location>
</feature>